<dbReference type="EMBL" id="KN847475">
    <property type="protein sequence ID" value="KIX10310.1"/>
    <property type="molecule type" value="Genomic_DNA"/>
</dbReference>
<dbReference type="GeneID" id="25289463"/>
<keyword evidence="3" id="KW-0963">Cytoplasm</keyword>
<dbReference type="PROSITE" id="PS50054">
    <property type="entry name" value="TYR_PHOSPHATASE_DUAL"/>
    <property type="match status" value="1"/>
</dbReference>
<dbReference type="GO" id="GO:0052840">
    <property type="term" value="F:inositol diphosphate tetrakisphosphate diphosphatase activity"/>
    <property type="evidence" value="ECO:0007669"/>
    <property type="project" value="TreeGrafter"/>
</dbReference>
<dbReference type="InterPro" id="IPR020422">
    <property type="entry name" value="TYR_PHOSPHATASE_DUAL_dom"/>
</dbReference>
<dbReference type="AlphaFoldDB" id="A0A0D2JLG8"/>
<dbReference type="InterPro" id="IPR004861">
    <property type="entry name" value="Siw14-like"/>
</dbReference>
<dbReference type="PRINTS" id="PR01911">
    <property type="entry name" value="PFDSPHPHTASE"/>
</dbReference>
<dbReference type="Proteomes" id="UP000053617">
    <property type="component" value="Unassembled WGS sequence"/>
</dbReference>
<dbReference type="InterPro" id="IPR020428">
    <property type="entry name" value="PFA-DSPs"/>
</dbReference>
<comment type="catalytic activity">
    <reaction evidence="6">
        <text>5-diphospho-1D-myo-inositol 1,2,3,4,6-pentakisphosphate + H2O = 1D-myo-inositol hexakisphosphate + phosphate + H(+)</text>
        <dbReference type="Rhea" id="RHEA:22384"/>
        <dbReference type="ChEBI" id="CHEBI:15377"/>
        <dbReference type="ChEBI" id="CHEBI:15378"/>
        <dbReference type="ChEBI" id="CHEBI:43474"/>
        <dbReference type="ChEBI" id="CHEBI:58130"/>
        <dbReference type="ChEBI" id="CHEBI:58628"/>
        <dbReference type="EC" id="3.6.1.52"/>
    </reaction>
    <physiologicalReaction direction="left-to-right" evidence="6">
        <dbReference type="Rhea" id="RHEA:22385"/>
    </physiologicalReaction>
</comment>
<evidence type="ECO:0000256" key="8">
    <source>
        <dbReference type="ARBA" id="ARBA00047927"/>
    </source>
</evidence>
<dbReference type="GO" id="GO:0016791">
    <property type="term" value="F:phosphatase activity"/>
    <property type="evidence" value="ECO:0007669"/>
    <property type="project" value="InterPro"/>
</dbReference>
<feature type="domain" description="Tyrosine-protein phosphatase" evidence="10">
    <location>
        <begin position="95"/>
        <end position="244"/>
    </location>
</feature>
<dbReference type="Pfam" id="PF03162">
    <property type="entry name" value="Y_phosphatase2"/>
    <property type="match status" value="1"/>
</dbReference>
<evidence type="ECO:0000256" key="2">
    <source>
        <dbReference type="ARBA" id="ARBA00012527"/>
    </source>
</evidence>
<accession>A0A0D2JLG8</accession>
<keyword evidence="4" id="KW-0378">Hydrolase</keyword>
<protein>
    <recommendedName>
        <fullName evidence="2">diphosphoinositol-polyphosphate diphosphatase</fullName>
        <ecNumber evidence="2">3.6.1.52</ecNumber>
    </recommendedName>
</protein>
<dbReference type="OrthoDB" id="6375174at2759"/>
<dbReference type="HOGENOM" id="CLU_1094289_0_0_1"/>
<dbReference type="FunFam" id="3.90.190.10:FF:000035">
    <property type="entry name" value="Tyrosine phosphatase, putative"/>
    <property type="match status" value="1"/>
</dbReference>
<dbReference type="EC" id="3.6.1.52" evidence="2"/>
<dbReference type="RefSeq" id="XP_013277446.1">
    <property type="nucleotide sequence ID" value="XM_013421992.1"/>
</dbReference>
<evidence type="ECO:0000313" key="11">
    <source>
        <dbReference type="EMBL" id="KIX10310.1"/>
    </source>
</evidence>
<comment type="catalytic activity">
    <reaction evidence="8">
        <text>1,5-bis(diphospho)-1D-myo-inositol 2,3,4,6-tetrakisphosphate + H2O = 1-diphospho-1D-myo-inositol 2,3,4,5,6-pentakisphosphate + phosphate + 2 H(+)</text>
        <dbReference type="Rhea" id="RHEA:79699"/>
        <dbReference type="ChEBI" id="CHEBI:15377"/>
        <dbReference type="ChEBI" id="CHEBI:15378"/>
        <dbReference type="ChEBI" id="CHEBI:43474"/>
        <dbReference type="ChEBI" id="CHEBI:74946"/>
        <dbReference type="ChEBI" id="CHEBI:77983"/>
        <dbReference type="EC" id="3.6.1.52"/>
    </reaction>
    <physiologicalReaction direction="left-to-right" evidence="8">
        <dbReference type="Rhea" id="RHEA:79700"/>
    </physiologicalReaction>
</comment>
<evidence type="ECO:0000256" key="4">
    <source>
        <dbReference type="ARBA" id="ARBA00022801"/>
    </source>
</evidence>
<dbReference type="PANTHER" id="PTHR31126:SF48">
    <property type="entry name" value="INOSITOL PHOSPHATASE SIW14"/>
    <property type="match status" value="1"/>
</dbReference>
<dbReference type="PROSITE" id="PS00383">
    <property type="entry name" value="TYR_PHOSPHATASE_1"/>
    <property type="match status" value="1"/>
</dbReference>
<dbReference type="GO" id="GO:0005737">
    <property type="term" value="C:cytoplasm"/>
    <property type="evidence" value="ECO:0007669"/>
    <property type="project" value="UniProtKB-SubCell"/>
</dbReference>
<evidence type="ECO:0000256" key="3">
    <source>
        <dbReference type="ARBA" id="ARBA00022490"/>
    </source>
</evidence>
<dbReference type="PANTHER" id="PTHR31126">
    <property type="entry name" value="TYROSINE-PROTEIN PHOSPHATASE"/>
    <property type="match status" value="1"/>
</dbReference>
<dbReference type="Gene3D" id="3.90.190.10">
    <property type="entry name" value="Protein tyrosine phosphatase superfamily"/>
    <property type="match status" value="1"/>
</dbReference>
<dbReference type="InterPro" id="IPR029021">
    <property type="entry name" value="Prot-tyrosine_phosphatase-like"/>
</dbReference>
<comment type="catalytic activity">
    <reaction evidence="7">
        <text>3,5-bis(diphospho)-1D-myo-inositol 1,2,4,6-tetrakisphosphate + H2O = 3-diphospho-1D-myo-inositol 1,2,4,5,6-pentakisphosphate + phosphate + 2 H(+)</text>
        <dbReference type="Rhea" id="RHEA:56312"/>
        <dbReference type="ChEBI" id="CHEBI:15377"/>
        <dbReference type="ChEBI" id="CHEBI:15378"/>
        <dbReference type="ChEBI" id="CHEBI:43474"/>
        <dbReference type="ChEBI" id="CHEBI:140372"/>
        <dbReference type="ChEBI" id="CHEBI:140374"/>
        <dbReference type="EC" id="3.6.1.52"/>
    </reaction>
    <physiologicalReaction direction="left-to-right" evidence="7">
        <dbReference type="Rhea" id="RHEA:56313"/>
    </physiologicalReaction>
</comment>
<evidence type="ECO:0000256" key="6">
    <source>
        <dbReference type="ARBA" id="ARBA00047342"/>
    </source>
</evidence>
<evidence type="ECO:0000256" key="5">
    <source>
        <dbReference type="ARBA" id="ARBA00044949"/>
    </source>
</evidence>
<evidence type="ECO:0000259" key="10">
    <source>
        <dbReference type="PROSITE" id="PS50054"/>
    </source>
</evidence>
<dbReference type="InterPro" id="IPR016130">
    <property type="entry name" value="Tyr_Pase_AS"/>
</dbReference>
<reference evidence="11 12" key="1">
    <citation type="submission" date="2015-01" db="EMBL/GenBank/DDBJ databases">
        <title>The Genome Sequence of Rhinocladiella mackenzie CBS 650.93.</title>
        <authorList>
            <consortium name="The Broad Institute Genomics Platform"/>
            <person name="Cuomo C."/>
            <person name="de Hoog S."/>
            <person name="Gorbushina A."/>
            <person name="Stielow B."/>
            <person name="Teixiera M."/>
            <person name="Abouelleil A."/>
            <person name="Chapman S.B."/>
            <person name="Priest M."/>
            <person name="Young S.K."/>
            <person name="Wortman J."/>
            <person name="Nusbaum C."/>
            <person name="Birren B."/>
        </authorList>
    </citation>
    <scope>NUCLEOTIDE SEQUENCE [LARGE SCALE GENOMIC DNA]</scope>
    <source>
        <strain evidence="11 12">CBS 650.93</strain>
    </source>
</reference>
<sequence>MGLTSATLVNKPKTVTHLPLLLPTETTPFAESLSRWNFIRRVEMTEGHAKVPGRWADSDEIAASLATLDLSTNSTTIQLDKSQPPTPDGSGRPVNFQIIAPGLYRSSYPLYAHFETLADLELKTIVTLVPEPLPFDYENFISSNGIVHYQIPILANKDPHIHSSDETVNKVLKLMLDPSHYPMLIHCNKGRHRTGTVVACFRKVTGWSLDACIEEYEKYSKPKDRALDKIFIERFDASTLKPLAFSRGFVGGVYRQPERPSTKSSIYTTNTVETAYTSDESEIPPHDYQERVKKEKDALLESPRLWSYK</sequence>
<gene>
    <name evidence="11" type="ORF">Z518_01392</name>
</gene>
<comment type="subcellular location">
    <subcellularLocation>
        <location evidence="1">Cytoplasm</location>
    </subcellularLocation>
</comment>
<name>A0A0D2JLG8_9EURO</name>
<evidence type="ECO:0000313" key="12">
    <source>
        <dbReference type="Proteomes" id="UP000053617"/>
    </source>
</evidence>
<dbReference type="STRING" id="1442369.A0A0D2JLG8"/>
<keyword evidence="12" id="KW-1185">Reference proteome</keyword>
<dbReference type="VEuPathDB" id="FungiDB:Z518_01392"/>
<comment type="catalytic activity">
    <reaction evidence="9">
        <text>6-diphospho-1D-myo-inositol pentakisphosphate + H2O = 1D-myo-inositol hexakisphosphate + phosphate + H(+)</text>
        <dbReference type="Rhea" id="RHEA:79703"/>
        <dbReference type="ChEBI" id="CHEBI:15377"/>
        <dbReference type="ChEBI" id="CHEBI:15378"/>
        <dbReference type="ChEBI" id="CHEBI:43474"/>
        <dbReference type="ChEBI" id="CHEBI:58130"/>
        <dbReference type="ChEBI" id="CHEBI:230534"/>
        <dbReference type="EC" id="3.6.1.52"/>
    </reaction>
    <physiologicalReaction direction="left-to-right" evidence="9">
        <dbReference type="Rhea" id="RHEA:79704"/>
    </physiologicalReaction>
</comment>
<dbReference type="SUPFAM" id="SSF52799">
    <property type="entry name" value="(Phosphotyrosine protein) phosphatases II"/>
    <property type="match status" value="1"/>
</dbReference>
<evidence type="ECO:0000256" key="7">
    <source>
        <dbReference type="ARBA" id="ARBA00047562"/>
    </source>
</evidence>
<evidence type="ECO:0000256" key="1">
    <source>
        <dbReference type="ARBA" id="ARBA00004496"/>
    </source>
</evidence>
<organism evidence="11 12">
    <name type="scientific">Rhinocladiella mackenziei CBS 650.93</name>
    <dbReference type="NCBI Taxonomy" id="1442369"/>
    <lineage>
        <taxon>Eukaryota</taxon>
        <taxon>Fungi</taxon>
        <taxon>Dikarya</taxon>
        <taxon>Ascomycota</taxon>
        <taxon>Pezizomycotina</taxon>
        <taxon>Eurotiomycetes</taxon>
        <taxon>Chaetothyriomycetidae</taxon>
        <taxon>Chaetothyriales</taxon>
        <taxon>Herpotrichiellaceae</taxon>
        <taxon>Rhinocladiella</taxon>
    </lineage>
</organism>
<comment type="similarity">
    <text evidence="5">Belongs to the protein-tyrosine phosphatase family. Atypical dual-specificity phosphatase Siw14-like subfamily.</text>
</comment>
<evidence type="ECO:0000256" key="9">
    <source>
        <dbReference type="ARBA" id="ARBA00048424"/>
    </source>
</evidence>
<proteinExistence type="inferred from homology"/>